<reference evidence="6 7" key="1">
    <citation type="submission" date="2023-11" db="EMBL/GenBank/DDBJ databases">
        <title>Halocaridina rubra genome assembly.</title>
        <authorList>
            <person name="Smith C."/>
        </authorList>
    </citation>
    <scope>NUCLEOTIDE SEQUENCE [LARGE SCALE GENOMIC DNA]</scope>
    <source>
        <strain evidence="6">EP-1</strain>
        <tissue evidence="6">Whole</tissue>
    </source>
</reference>
<comment type="caution">
    <text evidence="6">The sequence shown here is derived from an EMBL/GenBank/DDBJ whole genome shotgun (WGS) entry which is preliminary data.</text>
</comment>
<dbReference type="InterPro" id="IPR017984">
    <property type="entry name" value="Chromo_dom_subgr"/>
</dbReference>
<dbReference type="GO" id="GO:0000792">
    <property type="term" value="C:heterochromatin"/>
    <property type="evidence" value="ECO:0007669"/>
    <property type="project" value="UniProtKB-ARBA"/>
</dbReference>
<keyword evidence="2" id="KW-0677">Repeat</keyword>
<dbReference type="EMBL" id="JAXCGZ010007618">
    <property type="protein sequence ID" value="KAK7078958.1"/>
    <property type="molecule type" value="Genomic_DNA"/>
</dbReference>
<feature type="region of interest" description="Disordered" evidence="4">
    <location>
        <begin position="42"/>
        <end position="68"/>
    </location>
</feature>
<dbReference type="PROSITE" id="PS50013">
    <property type="entry name" value="CHROMO_2"/>
    <property type="match status" value="2"/>
</dbReference>
<dbReference type="InterPro" id="IPR023780">
    <property type="entry name" value="Chromo_domain"/>
</dbReference>
<comment type="subcellular location">
    <subcellularLocation>
        <location evidence="1">Nucleus</location>
    </subcellularLocation>
</comment>
<dbReference type="Pfam" id="PF00385">
    <property type="entry name" value="Chromo"/>
    <property type="match status" value="1"/>
</dbReference>
<dbReference type="AlphaFoldDB" id="A0AAN8XEI0"/>
<dbReference type="SMART" id="SM00298">
    <property type="entry name" value="CHROMO"/>
    <property type="match status" value="2"/>
</dbReference>
<dbReference type="Pfam" id="PF01393">
    <property type="entry name" value="Chromo_shadow"/>
    <property type="match status" value="1"/>
</dbReference>
<organism evidence="6 7">
    <name type="scientific">Halocaridina rubra</name>
    <name type="common">Hawaiian red shrimp</name>
    <dbReference type="NCBI Taxonomy" id="373956"/>
    <lineage>
        <taxon>Eukaryota</taxon>
        <taxon>Metazoa</taxon>
        <taxon>Ecdysozoa</taxon>
        <taxon>Arthropoda</taxon>
        <taxon>Crustacea</taxon>
        <taxon>Multicrustacea</taxon>
        <taxon>Malacostraca</taxon>
        <taxon>Eumalacostraca</taxon>
        <taxon>Eucarida</taxon>
        <taxon>Decapoda</taxon>
        <taxon>Pleocyemata</taxon>
        <taxon>Caridea</taxon>
        <taxon>Atyoidea</taxon>
        <taxon>Atyidae</taxon>
        <taxon>Halocaridina</taxon>
    </lineage>
</organism>
<dbReference type="SMART" id="SM00300">
    <property type="entry name" value="ChSh"/>
    <property type="match status" value="1"/>
</dbReference>
<keyword evidence="7" id="KW-1185">Reference proteome</keyword>
<dbReference type="InterPro" id="IPR023779">
    <property type="entry name" value="Chromodomain_CS"/>
</dbReference>
<dbReference type="Proteomes" id="UP001381693">
    <property type="component" value="Unassembled WGS sequence"/>
</dbReference>
<evidence type="ECO:0000256" key="3">
    <source>
        <dbReference type="ARBA" id="ARBA00023242"/>
    </source>
</evidence>
<evidence type="ECO:0000256" key="1">
    <source>
        <dbReference type="ARBA" id="ARBA00004123"/>
    </source>
</evidence>
<sequence>MINTKEEDSVGVQRARYISQPGFPIQEDRLIPNSEFKQKKITLKKMPKPVENSPEGSVSEGEEEEEYSVEKIIDKRVKGGQIEYLLKWKGYGDDDNTWEPKSNLDCEELIEEFENRRKEESKKKDDKKKEKETGKKKEEEKKETSPKKKAVEEPPKKKAKKTAEKEKENGPKGFEKGLEAERIIGATDTENGDLMFLMKWKGSNEADLVPAKEANVKCPQVVIKFYEARLSWNTSAEDNDQEK</sequence>
<evidence type="ECO:0000313" key="6">
    <source>
        <dbReference type="EMBL" id="KAK7078958.1"/>
    </source>
</evidence>
<evidence type="ECO:0000256" key="4">
    <source>
        <dbReference type="SAM" id="MobiDB-lite"/>
    </source>
</evidence>
<name>A0AAN8XEI0_HALRR</name>
<dbReference type="FunFam" id="2.40.50.40:FF:000031">
    <property type="entry name" value="Heterochromatin protein 1"/>
    <property type="match status" value="1"/>
</dbReference>
<keyword evidence="3" id="KW-0539">Nucleus</keyword>
<proteinExistence type="predicted"/>
<gene>
    <name evidence="6" type="primary">CBX1</name>
    <name evidence="6" type="ORF">SK128_016867</name>
</gene>
<evidence type="ECO:0000259" key="5">
    <source>
        <dbReference type="PROSITE" id="PS50013"/>
    </source>
</evidence>
<feature type="region of interest" description="Disordered" evidence="4">
    <location>
        <begin position="114"/>
        <end position="185"/>
    </location>
</feature>
<dbReference type="SUPFAM" id="SSF54160">
    <property type="entry name" value="Chromo domain-like"/>
    <property type="match status" value="2"/>
</dbReference>
<accession>A0AAN8XEI0</accession>
<feature type="domain" description="Chromo" evidence="5">
    <location>
        <begin position="178"/>
        <end position="237"/>
    </location>
</feature>
<dbReference type="InterPro" id="IPR051219">
    <property type="entry name" value="Heterochromatin_chromo-domain"/>
</dbReference>
<evidence type="ECO:0000256" key="2">
    <source>
        <dbReference type="ARBA" id="ARBA00022737"/>
    </source>
</evidence>
<feature type="compositionally biased region" description="Basic and acidic residues" evidence="4">
    <location>
        <begin position="114"/>
        <end position="182"/>
    </location>
</feature>
<dbReference type="CDD" id="cd00034">
    <property type="entry name" value="CSD"/>
    <property type="match status" value="1"/>
</dbReference>
<dbReference type="PROSITE" id="PS00598">
    <property type="entry name" value="CHROMO_1"/>
    <property type="match status" value="1"/>
</dbReference>
<dbReference type="PRINTS" id="PR00504">
    <property type="entry name" value="CHROMODOMAIN"/>
</dbReference>
<dbReference type="Gene3D" id="2.40.50.40">
    <property type="match status" value="2"/>
</dbReference>
<dbReference type="GO" id="GO:0005634">
    <property type="term" value="C:nucleus"/>
    <property type="evidence" value="ECO:0007669"/>
    <property type="project" value="UniProtKB-SubCell"/>
</dbReference>
<dbReference type="InterPro" id="IPR016197">
    <property type="entry name" value="Chromo-like_dom_sf"/>
</dbReference>
<dbReference type="PANTHER" id="PTHR22812">
    <property type="entry name" value="CHROMOBOX PROTEIN"/>
    <property type="match status" value="1"/>
</dbReference>
<feature type="compositionally biased region" description="Low complexity" evidence="4">
    <location>
        <begin position="49"/>
        <end position="59"/>
    </location>
</feature>
<dbReference type="InterPro" id="IPR000953">
    <property type="entry name" value="Chromo/chromo_shadow_dom"/>
</dbReference>
<protein>
    <submittedName>
        <fullName evidence="6">Chromobox protein 1</fullName>
    </submittedName>
</protein>
<evidence type="ECO:0000313" key="7">
    <source>
        <dbReference type="Proteomes" id="UP001381693"/>
    </source>
</evidence>
<dbReference type="InterPro" id="IPR008251">
    <property type="entry name" value="Chromo_shadow_dom"/>
</dbReference>
<feature type="domain" description="Chromo" evidence="5">
    <location>
        <begin position="67"/>
        <end position="125"/>
    </location>
</feature>